<proteinExistence type="predicted"/>
<protein>
    <submittedName>
        <fullName evidence="1">Uncharacterized protein</fullName>
    </submittedName>
</protein>
<gene>
    <name evidence="1" type="ORF">B0T10DRAFT_487236</name>
</gene>
<reference evidence="1 2" key="1">
    <citation type="journal article" date="2021" name="Nat. Commun.">
        <title>Genetic determinants of endophytism in the Arabidopsis root mycobiome.</title>
        <authorList>
            <person name="Mesny F."/>
            <person name="Miyauchi S."/>
            <person name="Thiergart T."/>
            <person name="Pickel B."/>
            <person name="Atanasova L."/>
            <person name="Karlsson M."/>
            <person name="Huettel B."/>
            <person name="Barry K.W."/>
            <person name="Haridas S."/>
            <person name="Chen C."/>
            <person name="Bauer D."/>
            <person name="Andreopoulos W."/>
            <person name="Pangilinan J."/>
            <person name="LaButti K."/>
            <person name="Riley R."/>
            <person name="Lipzen A."/>
            <person name="Clum A."/>
            <person name="Drula E."/>
            <person name="Henrissat B."/>
            <person name="Kohler A."/>
            <person name="Grigoriev I.V."/>
            <person name="Martin F.M."/>
            <person name="Hacquard S."/>
        </authorList>
    </citation>
    <scope>NUCLEOTIDE SEQUENCE [LARGE SCALE GENOMIC DNA]</scope>
    <source>
        <strain evidence="1 2">MPI-CAGE-CH-0241</strain>
    </source>
</reference>
<evidence type="ECO:0000313" key="2">
    <source>
        <dbReference type="Proteomes" id="UP000777438"/>
    </source>
</evidence>
<sequence>MCVCDRLGRPCIRDYCCTSMFAWAQWSNQVLSVSQSLLRQDRCSPRPVQNPSHRHCCPSWHVSTLQLPNPSIMMLSCRRMQLRTSQKRSNGLVQRAMGLSRSLHRDPEGRKPSCERFLLSLSTGFAVFVGVRVCLRRLVYLIILVRGLFASVKDLMCGVPASHFPTARLSCSFESARQGFHPQRNDARGTRATCLGMGWPFLFESRIPGRQRTGGGRSGCFRSPQLSFSIIMGGTPAVDVYDHSLQCYIPRGTGLQTICAKRRGLRFARRGRHSYELTKDSFRRRRGFQ</sequence>
<accession>A0A9P8W430</accession>
<comment type="caution">
    <text evidence="1">The sequence shown here is derived from an EMBL/GenBank/DDBJ whole genome shotgun (WGS) entry which is preliminary data.</text>
</comment>
<dbReference type="Proteomes" id="UP000777438">
    <property type="component" value="Unassembled WGS sequence"/>
</dbReference>
<name>A0A9P8W430_9HYPO</name>
<keyword evidence="2" id="KW-1185">Reference proteome</keyword>
<organism evidence="1 2">
    <name type="scientific">Thelonectria olida</name>
    <dbReference type="NCBI Taxonomy" id="1576542"/>
    <lineage>
        <taxon>Eukaryota</taxon>
        <taxon>Fungi</taxon>
        <taxon>Dikarya</taxon>
        <taxon>Ascomycota</taxon>
        <taxon>Pezizomycotina</taxon>
        <taxon>Sordariomycetes</taxon>
        <taxon>Hypocreomycetidae</taxon>
        <taxon>Hypocreales</taxon>
        <taxon>Nectriaceae</taxon>
        <taxon>Thelonectria</taxon>
    </lineage>
</organism>
<dbReference type="AlphaFoldDB" id="A0A9P8W430"/>
<evidence type="ECO:0000313" key="1">
    <source>
        <dbReference type="EMBL" id="KAH6889987.1"/>
    </source>
</evidence>
<dbReference type="EMBL" id="JAGPYM010000010">
    <property type="protein sequence ID" value="KAH6889987.1"/>
    <property type="molecule type" value="Genomic_DNA"/>
</dbReference>